<dbReference type="DNASU" id="1148767"/>
<dbReference type="GO" id="GO:0016020">
    <property type="term" value="C:membrane"/>
    <property type="evidence" value="ECO:0007669"/>
    <property type="project" value="InterPro"/>
</dbReference>
<dbReference type="AlphaFoldDB" id="Q8CZM0"/>
<keyword evidence="4" id="KW-0902">Two-component regulatory system</keyword>
<dbReference type="Gene3D" id="3.30.565.10">
    <property type="entry name" value="Histidine kinase-like ATPase, C-terminal domain"/>
    <property type="match status" value="1"/>
</dbReference>
<dbReference type="CDD" id="cd16917">
    <property type="entry name" value="HATPase_UhpB-NarQ-NarX-like"/>
    <property type="match status" value="1"/>
</dbReference>
<dbReference type="Pfam" id="PF02518">
    <property type="entry name" value="HATPase_c"/>
    <property type="match status" value="1"/>
</dbReference>
<evidence type="ECO:0000256" key="4">
    <source>
        <dbReference type="ARBA" id="ARBA00023012"/>
    </source>
</evidence>
<dbReference type="PANTHER" id="PTHR24421:SF58">
    <property type="entry name" value="SIGNAL TRANSDUCTION HISTIDINE-PROTEIN KINASE_PHOSPHATASE UHPB"/>
    <property type="match status" value="1"/>
</dbReference>
<accession>Q8CZM0</accession>
<dbReference type="HOGENOM" id="CLU_000445_20_6_6"/>
<dbReference type="SMART" id="SM00387">
    <property type="entry name" value="HATPase_c"/>
    <property type="match status" value="1"/>
</dbReference>
<evidence type="ECO:0000259" key="5">
    <source>
        <dbReference type="PROSITE" id="PS50109"/>
    </source>
</evidence>
<keyword evidence="1" id="KW-0597">Phosphoprotein</keyword>
<evidence type="ECO:0000313" key="6">
    <source>
        <dbReference type="EMBL" id="AAM87365.1"/>
    </source>
</evidence>
<gene>
    <name evidence="6" type="primary">uhpB</name>
    <name evidence="6" type="ordered locus">y3820</name>
</gene>
<organism evidence="6 7">
    <name type="scientific">Yersinia pestis</name>
    <dbReference type="NCBI Taxonomy" id="632"/>
    <lineage>
        <taxon>Bacteria</taxon>
        <taxon>Pseudomonadati</taxon>
        <taxon>Pseudomonadota</taxon>
        <taxon>Gammaproteobacteria</taxon>
        <taxon>Enterobacterales</taxon>
        <taxon>Yersiniaceae</taxon>
        <taxon>Yersinia</taxon>
    </lineage>
</organism>
<dbReference type="KEGG" id="ypk:y3820"/>
<dbReference type="Proteomes" id="UP000002490">
    <property type="component" value="Chromosome"/>
</dbReference>
<proteinExistence type="predicted"/>
<feature type="domain" description="Histidine kinase" evidence="5">
    <location>
        <begin position="52"/>
        <end position="239"/>
    </location>
</feature>
<dbReference type="Gene3D" id="1.20.5.1930">
    <property type="match status" value="1"/>
</dbReference>
<dbReference type="InterPro" id="IPR011712">
    <property type="entry name" value="Sig_transdc_His_kin_sub3_dim/P"/>
</dbReference>
<evidence type="ECO:0000256" key="1">
    <source>
        <dbReference type="ARBA" id="ARBA00022553"/>
    </source>
</evidence>
<keyword evidence="3" id="KW-0418">Kinase</keyword>
<evidence type="ECO:0000256" key="3">
    <source>
        <dbReference type="ARBA" id="ARBA00022777"/>
    </source>
</evidence>
<dbReference type="EMBL" id="AE009952">
    <property type="protein sequence ID" value="AAM87365.1"/>
    <property type="molecule type" value="Genomic_DNA"/>
</dbReference>
<dbReference type="InterPro" id="IPR050482">
    <property type="entry name" value="Sensor_HK_TwoCompSys"/>
</dbReference>
<sequence length="245" mass="26767">MAQSLTGLLLGSGIQRQRELNDQLQIKLNENRELAKALVVSEEHTRHDVARELHDEVGQTVTVIRTQASIIKRLTTQQPVLTSAEMIETAALRVYDGVHDVLAKLWPAALNNLPLSAAIAALMRELIPQDQSVLGVLNWQVNDHPMDETLKITLYRICQEGVTNAYRHGAASRIEINARQDNQQIYLTISDNGKGIDLASITPGYGLRGIQSRVSAFGGNVSLSVDNGTCLNVTLPTVSLSTKGN</sequence>
<dbReference type="PROSITE" id="PS50109">
    <property type="entry name" value="HIS_KIN"/>
    <property type="match status" value="1"/>
</dbReference>
<dbReference type="PANTHER" id="PTHR24421">
    <property type="entry name" value="NITRATE/NITRITE SENSOR PROTEIN NARX-RELATED"/>
    <property type="match status" value="1"/>
</dbReference>
<dbReference type="InterPro" id="IPR003594">
    <property type="entry name" value="HATPase_dom"/>
</dbReference>
<reference evidence="6 7" key="1">
    <citation type="journal article" date="2002" name="J. Bacteriol.">
        <title>Genome sequence of Yersinia pestis KIM.</title>
        <authorList>
            <person name="Deng W."/>
            <person name="Burland V."/>
            <person name="Plunkett G.III."/>
            <person name="Boutin A."/>
            <person name="Mayhew G.F."/>
            <person name="Liss P."/>
            <person name="Perna N.T."/>
            <person name="Rose D.J."/>
            <person name="Mau B."/>
            <person name="Zhou S."/>
            <person name="Schwartz D.C."/>
            <person name="Fetherston J.D."/>
            <person name="Lindler L.E."/>
            <person name="Brubaker R.R."/>
            <person name="Plana G.V."/>
            <person name="Straley S.C."/>
            <person name="McDonough K.A."/>
            <person name="Nilles M.L."/>
            <person name="Matson J.S."/>
            <person name="Blattner F.R."/>
            <person name="Perry R.D."/>
        </authorList>
    </citation>
    <scope>NUCLEOTIDE SEQUENCE [LARGE SCALE GENOMIC DNA]</scope>
    <source>
        <strain evidence="7">KIM10+ / Biovar Mediaevalis</strain>
    </source>
</reference>
<dbReference type="GO" id="GO:0000155">
    <property type="term" value="F:phosphorelay sensor kinase activity"/>
    <property type="evidence" value="ECO:0007669"/>
    <property type="project" value="InterPro"/>
</dbReference>
<dbReference type="SUPFAM" id="SSF55874">
    <property type="entry name" value="ATPase domain of HSP90 chaperone/DNA topoisomerase II/histidine kinase"/>
    <property type="match status" value="1"/>
</dbReference>
<dbReference type="Pfam" id="PF07730">
    <property type="entry name" value="HisKA_3"/>
    <property type="match status" value="1"/>
</dbReference>
<evidence type="ECO:0000256" key="2">
    <source>
        <dbReference type="ARBA" id="ARBA00022679"/>
    </source>
</evidence>
<evidence type="ECO:0000313" key="7">
    <source>
        <dbReference type="Proteomes" id="UP000002490"/>
    </source>
</evidence>
<dbReference type="InterPro" id="IPR036890">
    <property type="entry name" value="HATPase_C_sf"/>
</dbReference>
<protein>
    <submittedName>
        <fullName evidence="6">Sensor protein</fullName>
    </submittedName>
</protein>
<dbReference type="InterPro" id="IPR005467">
    <property type="entry name" value="His_kinase_dom"/>
</dbReference>
<dbReference type="GO" id="GO:0046983">
    <property type="term" value="F:protein dimerization activity"/>
    <property type="evidence" value="ECO:0007669"/>
    <property type="project" value="InterPro"/>
</dbReference>
<name>Q8CZM0_YERPE</name>
<keyword evidence="2" id="KW-0808">Transferase</keyword>